<name>A0ABQ5CND9_9ASTR</name>
<evidence type="ECO:0000313" key="1">
    <source>
        <dbReference type="EMBL" id="GJT28210.1"/>
    </source>
</evidence>
<proteinExistence type="predicted"/>
<reference evidence="1" key="2">
    <citation type="submission" date="2022-01" db="EMBL/GenBank/DDBJ databases">
        <authorList>
            <person name="Yamashiro T."/>
            <person name="Shiraishi A."/>
            <person name="Satake H."/>
            <person name="Nakayama K."/>
        </authorList>
    </citation>
    <scope>NUCLEOTIDE SEQUENCE</scope>
</reference>
<evidence type="ECO:0000313" key="2">
    <source>
        <dbReference type="Proteomes" id="UP001151760"/>
    </source>
</evidence>
<gene>
    <name evidence="1" type="ORF">Tco_0908485</name>
</gene>
<dbReference type="Proteomes" id="UP001151760">
    <property type="component" value="Unassembled WGS sequence"/>
</dbReference>
<accession>A0ABQ5CND9</accession>
<reference evidence="1" key="1">
    <citation type="journal article" date="2022" name="Int. J. Mol. Sci.">
        <title>Draft Genome of Tanacetum Coccineum: Genomic Comparison of Closely Related Tanacetum-Family Plants.</title>
        <authorList>
            <person name="Yamashiro T."/>
            <person name="Shiraishi A."/>
            <person name="Nakayama K."/>
            <person name="Satake H."/>
        </authorList>
    </citation>
    <scope>NUCLEOTIDE SEQUENCE</scope>
</reference>
<protein>
    <submittedName>
        <fullName evidence="1">Uncharacterized protein</fullName>
    </submittedName>
</protein>
<comment type="caution">
    <text evidence="1">The sequence shown here is derived from an EMBL/GenBank/DDBJ whole genome shotgun (WGS) entry which is preliminary data.</text>
</comment>
<sequence>MELEPEVYIIGLHYSSSIPEGVKFLENMVIEEPEFNLFFIDEFNDPTFHRVTDIHKLMDEMIAERPDKHTLTSKKTNLERMGFKED</sequence>
<dbReference type="EMBL" id="BQNB010014441">
    <property type="protein sequence ID" value="GJT28210.1"/>
    <property type="molecule type" value="Genomic_DNA"/>
</dbReference>
<keyword evidence="2" id="KW-1185">Reference proteome</keyword>
<organism evidence="1 2">
    <name type="scientific">Tanacetum coccineum</name>
    <dbReference type="NCBI Taxonomy" id="301880"/>
    <lineage>
        <taxon>Eukaryota</taxon>
        <taxon>Viridiplantae</taxon>
        <taxon>Streptophyta</taxon>
        <taxon>Embryophyta</taxon>
        <taxon>Tracheophyta</taxon>
        <taxon>Spermatophyta</taxon>
        <taxon>Magnoliopsida</taxon>
        <taxon>eudicotyledons</taxon>
        <taxon>Gunneridae</taxon>
        <taxon>Pentapetalae</taxon>
        <taxon>asterids</taxon>
        <taxon>campanulids</taxon>
        <taxon>Asterales</taxon>
        <taxon>Asteraceae</taxon>
        <taxon>Asteroideae</taxon>
        <taxon>Anthemideae</taxon>
        <taxon>Anthemidinae</taxon>
        <taxon>Tanacetum</taxon>
    </lineage>
</organism>